<keyword evidence="1" id="KW-0863">Zinc-finger</keyword>
<feature type="compositionally biased region" description="Basic and acidic residues" evidence="2">
    <location>
        <begin position="1"/>
        <end position="17"/>
    </location>
</feature>
<evidence type="ECO:0000259" key="3">
    <source>
        <dbReference type="PROSITE" id="PS50158"/>
    </source>
</evidence>
<sequence length="350" mass="38669">MSTEKGVDVEAASKDLSADGATPDCDVQNRCYSRRMLMKLSENANHDFVPKERLEEIGLYCSWSLGSVTTENDVVSPAEEVSSPDNGLTESSAGTQETAINTVSTESSAGTQENTVNTESKKIQPSSKEAGEATEFGLLIADISEEMVQEIWHKLRKDDLFFEWCLQTLVGDLKPRIRCTSCGLSGHLIDACPELQLPKVVPIRPMDKKQKDLVDVLLRTVYRRLCMNADYERLLRDFCSQLEVCLMNGYRNDCRLSLFGSAGNGFGLIGSDADICLRFAAESISEVNFRSLFRSKTVEVQEVDPCEVITDVAEVVKQMPGIAGVTPITNAKVPIVKVQCGRMFDRLEAE</sequence>
<reference evidence="6" key="1">
    <citation type="submission" date="2017-02" db="UniProtKB">
        <authorList>
            <consortium name="WormBaseParasite"/>
        </authorList>
    </citation>
    <scope>IDENTIFICATION</scope>
</reference>
<feature type="region of interest" description="Disordered" evidence="2">
    <location>
        <begin position="1"/>
        <end position="22"/>
    </location>
</feature>
<dbReference type="GO" id="GO:0031123">
    <property type="term" value="P:RNA 3'-end processing"/>
    <property type="evidence" value="ECO:0007669"/>
    <property type="project" value="TreeGrafter"/>
</dbReference>
<evidence type="ECO:0000313" key="6">
    <source>
        <dbReference type="WBParaSite" id="ASIM_0000243501-mRNA-1"/>
    </source>
</evidence>
<accession>A0A0M3J4G6</accession>
<keyword evidence="5" id="KW-1185">Reference proteome</keyword>
<dbReference type="PANTHER" id="PTHR12271">
    <property type="entry name" value="POLY A POLYMERASE CID PAP -RELATED"/>
    <property type="match status" value="1"/>
</dbReference>
<feature type="domain" description="CCHC-type" evidence="3">
    <location>
        <begin position="178"/>
        <end position="194"/>
    </location>
</feature>
<dbReference type="EMBL" id="UYRR01003006">
    <property type="protein sequence ID" value="VDK19828.1"/>
    <property type="molecule type" value="Genomic_DNA"/>
</dbReference>
<organism evidence="6">
    <name type="scientific">Anisakis simplex</name>
    <name type="common">Herring worm</name>
    <dbReference type="NCBI Taxonomy" id="6269"/>
    <lineage>
        <taxon>Eukaryota</taxon>
        <taxon>Metazoa</taxon>
        <taxon>Ecdysozoa</taxon>
        <taxon>Nematoda</taxon>
        <taxon>Chromadorea</taxon>
        <taxon>Rhabditida</taxon>
        <taxon>Spirurina</taxon>
        <taxon>Ascaridomorpha</taxon>
        <taxon>Ascaridoidea</taxon>
        <taxon>Anisakidae</taxon>
        <taxon>Anisakis</taxon>
        <taxon>Anisakis simplex complex</taxon>
    </lineage>
</organism>
<name>A0A0M3J4G6_ANISI</name>
<keyword evidence="1" id="KW-0479">Metal-binding</keyword>
<evidence type="ECO:0000313" key="4">
    <source>
        <dbReference type="EMBL" id="VDK19828.1"/>
    </source>
</evidence>
<dbReference type="SUPFAM" id="SSF81301">
    <property type="entry name" value="Nucleotidyltransferase"/>
    <property type="match status" value="1"/>
</dbReference>
<feature type="compositionally biased region" description="Polar residues" evidence="2">
    <location>
        <begin position="83"/>
        <end position="127"/>
    </location>
</feature>
<dbReference type="WBParaSite" id="ASIM_0000243501-mRNA-1">
    <property type="protein sequence ID" value="ASIM_0000243501-mRNA-1"/>
    <property type="gene ID" value="ASIM_0000243501"/>
</dbReference>
<dbReference type="Proteomes" id="UP000267096">
    <property type="component" value="Unassembled WGS sequence"/>
</dbReference>
<dbReference type="InterPro" id="IPR043519">
    <property type="entry name" value="NT_sf"/>
</dbReference>
<dbReference type="Pfam" id="PF22600">
    <property type="entry name" value="MTPAP-like_central"/>
    <property type="match status" value="1"/>
</dbReference>
<evidence type="ECO:0000256" key="2">
    <source>
        <dbReference type="SAM" id="MobiDB-lite"/>
    </source>
</evidence>
<dbReference type="InterPro" id="IPR054708">
    <property type="entry name" value="MTPAP-like_central"/>
</dbReference>
<keyword evidence="1" id="KW-0862">Zinc</keyword>
<dbReference type="PANTHER" id="PTHR12271:SF66">
    <property type="entry name" value="TERMINAL URIDYLYLTRANSFERASE TAILOR"/>
    <property type="match status" value="1"/>
</dbReference>
<proteinExistence type="predicted"/>
<dbReference type="OrthoDB" id="5872049at2759"/>
<dbReference type="GO" id="GO:0050265">
    <property type="term" value="F:RNA uridylyltransferase activity"/>
    <property type="evidence" value="ECO:0007669"/>
    <property type="project" value="TreeGrafter"/>
</dbReference>
<dbReference type="AlphaFoldDB" id="A0A0M3J4G6"/>
<dbReference type="GO" id="GO:0008270">
    <property type="term" value="F:zinc ion binding"/>
    <property type="evidence" value="ECO:0007669"/>
    <property type="project" value="UniProtKB-KW"/>
</dbReference>
<dbReference type="CDD" id="cd05402">
    <property type="entry name" value="NT_PAP_TUTase"/>
    <property type="match status" value="1"/>
</dbReference>
<dbReference type="GO" id="GO:0003676">
    <property type="term" value="F:nucleic acid binding"/>
    <property type="evidence" value="ECO:0007669"/>
    <property type="project" value="InterPro"/>
</dbReference>
<dbReference type="PROSITE" id="PS50158">
    <property type="entry name" value="ZF_CCHC"/>
    <property type="match status" value="1"/>
</dbReference>
<protein>
    <submittedName>
        <fullName evidence="6">CCHC-type domain-containing protein</fullName>
    </submittedName>
</protein>
<evidence type="ECO:0000256" key="1">
    <source>
        <dbReference type="PROSITE-ProRule" id="PRU00047"/>
    </source>
</evidence>
<evidence type="ECO:0000313" key="5">
    <source>
        <dbReference type="Proteomes" id="UP000267096"/>
    </source>
</evidence>
<dbReference type="InterPro" id="IPR001878">
    <property type="entry name" value="Znf_CCHC"/>
</dbReference>
<dbReference type="Gene3D" id="3.30.460.10">
    <property type="entry name" value="Beta Polymerase, domain 2"/>
    <property type="match status" value="1"/>
</dbReference>
<reference evidence="4 5" key="2">
    <citation type="submission" date="2018-11" db="EMBL/GenBank/DDBJ databases">
        <authorList>
            <consortium name="Pathogen Informatics"/>
        </authorList>
    </citation>
    <scope>NUCLEOTIDE SEQUENCE [LARGE SCALE GENOMIC DNA]</scope>
</reference>
<feature type="region of interest" description="Disordered" evidence="2">
    <location>
        <begin position="74"/>
        <end position="129"/>
    </location>
</feature>
<gene>
    <name evidence="4" type="ORF">ASIM_LOCUS2299</name>
</gene>